<feature type="domain" description="Trafficking protein particle complex subunit 13 middle" evidence="5">
    <location>
        <begin position="307"/>
        <end position="408"/>
    </location>
</feature>
<dbReference type="PANTHER" id="PTHR13134">
    <property type="entry name" value="TRAFFICKING PROTEIN PARTICLE COMPLEX SUBUNIT 13"/>
    <property type="match status" value="1"/>
</dbReference>
<evidence type="ECO:0000259" key="3">
    <source>
        <dbReference type="Pfam" id="PF06159"/>
    </source>
</evidence>
<keyword evidence="7" id="KW-1185">Reference proteome</keyword>
<protein>
    <submittedName>
        <fullName evidence="6">10427_t:CDS:1</fullName>
    </submittedName>
</protein>
<dbReference type="Pfam" id="PF23643">
    <property type="entry name" value="TRAPPC13_C"/>
    <property type="match status" value="1"/>
</dbReference>
<gene>
    <name evidence="6" type="ORF">GMARGA_LOCUS29569</name>
</gene>
<feature type="domain" description="Trafficking protein particle complex subunit 13 N-terminal" evidence="3">
    <location>
        <begin position="14"/>
        <end position="177"/>
    </location>
</feature>
<evidence type="ECO:0000313" key="7">
    <source>
        <dbReference type="Proteomes" id="UP000789901"/>
    </source>
</evidence>
<feature type="non-terminal residue" evidence="6">
    <location>
        <position position="1"/>
    </location>
</feature>
<feature type="region of interest" description="Disordered" evidence="2">
    <location>
        <begin position="257"/>
        <end position="333"/>
    </location>
</feature>
<dbReference type="Pfam" id="PF06159">
    <property type="entry name" value="TRAPPC13_N"/>
    <property type="match status" value="1"/>
</dbReference>
<comment type="similarity">
    <text evidence="1">Belongs to the TRAPPC13 family.</text>
</comment>
<evidence type="ECO:0000259" key="5">
    <source>
        <dbReference type="Pfam" id="PF23647"/>
    </source>
</evidence>
<proteinExistence type="inferred from homology"/>
<sequence length="520" mass="59290">VFNMDALYESQPYLTLKVTRQSGPISKNKKDTSVESNFGITADPKPFNIITQPTKIYMKEITENEMSFSLNLSANNTTDNIYLGATFDSYFTITNESSHYVRDVGLKVELLTSSQRLLLADNIVNGPIQSMEPGKVKEFVIKHEIKELGVHSIVCLYQYTTNEGEKRSFRKYYRFHVLNPFAVKTKVNNMGNGTVFLEVQIQNVAERFMFLERMKFEPGDVFDYKDLNYVVNDDRDGRTNEMAEIKVKKLTDEIKEKDVSEMEGKEQTNERNDNEEINLIELQDDTNSSKEAKESKDNLDESELQKQEIKVSELTQQERQFNNEKPISSSNQSELTVIPLERESIFGNNSYLNPHDIRQYLYMLTPKFGIEDRIARTSNALGKLDIVWRSNLGETGRLQTSQLSRKSPVLDEIELSVTSIPPLIQLEIPFKLGCRIRNRTTSTFKVLISAIKNKMGSVLLSGPSSELLGELLPDGTIDFSLEFFPLSPGLQRVGGLKVTDMISGYTKEIDHFTDVFVLFS</sequence>
<dbReference type="InterPro" id="IPR055428">
    <property type="entry name" value="TRAPPC13_C"/>
</dbReference>
<organism evidence="6 7">
    <name type="scientific">Gigaspora margarita</name>
    <dbReference type="NCBI Taxonomy" id="4874"/>
    <lineage>
        <taxon>Eukaryota</taxon>
        <taxon>Fungi</taxon>
        <taxon>Fungi incertae sedis</taxon>
        <taxon>Mucoromycota</taxon>
        <taxon>Glomeromycotina</taxon>
        <taxon>Glomeromycetes</taxon>
        <taxon>Diversisporales</taxon>
        <taxon>Gigasporaceae</taxon>
        <taxon>Gigaspora</taxon>
    </lineage>
</organism>
<dbReference type="PANTHER" id="PTHR13134:SF3">
    <property type="entry name" value="TRAFFICKING PROTEIN PARTICLE COMPLEX SUBUNIT 13"/>
    <property type="match status" value="1"/>
</dbReference>
<dbReference type="InterPro" id="IPR055429">
    <property type="entry name" value="TRAPPC13_M"/>
</dbReference>
<accession>A0ABN7WEY5</accession>
<feature type="compositionally biased region" description="Basic and acidic residues" evidence="2">
    <location>
        <begin position="287"/>
        <end position="311"/>
    </location>
</feature>
<feature type="domain" description="Trafficking protein particle complex subunit 13 middle" evidence="5">
    <location>
        <begin position="182"/>
        <end position="238"/>
    </location>
</feature>
<name>A0ABN7WEY5_GIGMA</name>
<dbReference type="InterPro" id="IPR055427">
    <property type="entry name" value="TRAPPC13_N"/>
</dbReference>
<evidence type="ECO:0000313" key="6">
    <source>
        <dbReference type="EMBL" id="CAG8827994.1"/>
    </source>
</evidence>
<dbReference type="InterPro" id="IPR010378">
    <property type="entry name" value="TRAPPC13"/>
</dbReference>
<dbReference type="Pfam" id="PF23647">
    <property type="entry name" value="TRAPPC13_M"/>
    <property type="match status" value="2"/>
</dbReference>
<feature type="domain" description="Trafficking protein particle complex subunit 13 C-terminal" evidence="4">
    <location>
        <begin position="423"/>
        <end position="517"/>
    </location>
</feature>
<dbReference type="EMBL" id="CAJVQB010040044">
    <property type="protein sequence ID" value="CAG8827994.1"/>
    <property type="molecule type" value="Genomic_DNA"/>
</dbReference>
<feature type="compositionally biased region" description="Acidic residues" evidence="2">
    <location>
        <begin position="275"/>
        <end position="284"/>
    </location>
</feature>
<comment type="caution">
    <text evidence="6">The sequence shown here is derived from an EMBL/GenBank/DDBJ whole genome shotgun (WGS) entry which is preliminary data.</text>
</comment>
<evidence type="ECO:0000256" key="1">
    <source>
        <dbReference type="ARBA" id="ARBA00010785"/>
    </source>
</evidence>
<feature type="compositionally biased region" description="Basic and acidic residues" evidence="2">
    <location>
        <begin position="257"/>
        <end position="274"/>
    </location>
</feature>
<evidence type="ECO:0000259" key="4">
    <source>
        <dbReference type="Pfam" id="PF23643"/>
    </source>
</evidence>
<evidence type="ECO:0000256" key="2">
    <source>
        <dbReference type="SAM" id="MobiDB-lite"/>
    </source>
</evidence>
<reference evidence="6 7" key="1">
    <citation type="submission" date="2021-06" db="EMBL/GenBank/DDBJ databases">
        <authorList>
            <person name="Kallberg Y."/>
            <person name="Tangrot J."/>
            <person name="Rosling A."/>
        </authorList>
    </citation>
    <scope>NUCLEOTIDE SEQUENCE [LARGE SCALE GENOMIC DNA]</scope>
    <source>
        <strain evidence="6 7">120-4 pot B 10/14</strain>
    </source>
</reference>
<feature type="compositionally biased region" description="Polar residues" evidence="2">
    <location>
        <begin position="313"/>
        <end position="333"/>
    </location>
</feature>
<dbReference type="Proteomes" id="UP000789901">
    <property type="component" value="Unassembled WGS sequence"/>
</dbReference>